<keyword evidence="16" id="KW-0675">Receptor</keyword>
<dbReference type="GO" id="GO:0006826">
    <property type="term" value="P:iron ion transport"/>
    <property type="evidence" value="ECO:0007669"/>
    <property type="project" value="UniProtKB-KW"/>
</dbReference>
<feature type="domain" description="TonB-dependent receptor-like beta-barrel" evidence="14">
    <location>
        <begin position="328"/>
        <end position="753"/>
    </location>
</feature>
<dbReference type="InterPro" id="IPR036942">
    <property type="entry name" value="Beta-barrel_TonB_sf"/>
</dbReference>
<dbReference type="Gene3D" id="2.40.170.20">
    <property type="entry name" value="TonB-dependent receptor, beta-barrel domain"/>
    <property type="match status" value="1"/>
</dbReference>
<keyword evidence="6" id="KW-0408">Iron</keyword>
<comment type="subcellular location">
    <subcellularLocation>
        <location evidence="1 11">Cell outer membrane</location>
        <topology evidence="1 11">Multi-pass membrane protein</topology>
    </subcellularLocation>
</comment>
<keyword evidence="9 11" id="KW-0472">Membrane</keyword>
<evidence type="ECO:0000256" key="5">
    <source>
        <dbReference type="ARBA" id="ARBA00022692"/>
    </source>
</evidence>
<feature type="domain" description="TonB-dependent receptor plug" evidence="15">
    <location>
        <begin position="69"/>
        <end position="179"/>
    </location>
</feature>
<evidence type="ECO:0000259" key="15">
    <source>
        <dbReference type="Pfam" id="PF07715"/>
    </source>
</evidence>
<keyword evidence="5 11" id="KW-0812">Transmembrane</keyword>
<dbReference type="PANTHER" id="PTHR32552:SF81">
    <property type="entry name" value="TONB-DEPENDENT OUTER MEMBRANE RECEPTOR"/>
    <property type="match status" value="1"/>
</dbReference>
<keyword evidence="17" id="KW-1185">Reference proteome</keyword>
<evidence type="ECO:0000256" key="9">
    <source>
        <dbReference type="ARBA" id="ARBA00023136"/>
    </source>
</evidence>
<dbReference type="Pfam" id="PF07715">
    <property type="entry name" value="Plug"/>
    <property type="match status" value="1"/>
</dbReference>
<dbReference type="SUPFAM" id="SSF56935">
    <property type="entry name" value="Porins"/>
    <property type="match status" value="1"/>
</dbReference>
<evidence type="ECO:0000256" key="8">
    <source>
        <dbReference type="ARBA" id="ARBA00023077"/>
    </source>
</evidence>
<keyword evidence="3 11" id="KW-1134">Transmembrane beta strand</keyword>
<proteinExistence type="inferred from homology"/>
<evidence type="ECO:0000313" key="16">
    <source>
        <dbReference type="EMBL" id="MCW6533533.1"/>
    </source>
</evidence>
<keyword evidence="4" id="KW-0410">Iron transport</keyword>
<evidence type="ECO:0000256" key="12">
    <source>
        <dbReference type="RuleBase" id="RU003357"/>
    </source>
</evidence>
<dbReference type="EMBL" id="JANFAV010000001">
    <property type="protein sequence ID" value="MCW6533533.1"/>
    <property type="molecule type" value="Genomic_DNA"/>
</dbReference>
<dbReference type="PANTHER" id="PTHR32552">
    <property type="entry name" value="FERRICHROME IRON RECEPTOR-RELATED"/>
    <property type="match status" value="1"/>
</dbReference>
<dbReference type="InterPro" id="IPR012910">
    <property type="entry name" value="Plug_dom"/>
</dbReference>
<evidence type="ECO:0000256" key="4">
    <source>
        <dbReference type="ARBA" id="ARBA00022496"/>
    </source>
</evidence>
<feature type="signal peptide" evidence="13">
    <location>
        <begin position="1"/>
        <end position="34"/>
    </location>
</feature>
<accession>A0AA41ZD54</accession>
<evidence type="ECO:0000256" key="10">
    <source>
        <dbReference type="ARBA" id="ARBA00023237"/>
    </source>
</evidence>
<evidence type="ECO:0000256" key="6">
    <source>
        <dbReference type="ARBA" id="ARBA00023004"/>
    </source>
</evidence>
<evidence type="ECO:0000256" key="7">
    <source>
        <dbReference type="ARBA" id="ARBA00023065"/>
    </source>
</evidence>
<sequence>MHHLTHKRLTAGLRASASTAALLSALAIAAPAFAQDAGTAPAAPAAAAEAPATGQQDIVVTAQFRNQRLQDVPLAITAVDSMMLDARSQNNITQVAKQAPSVVVVPAGGAFGPSIGASIRGVGQFDFNPAYEPGVGLYIDDVYYATLTGGVFDLLDLDRVEILRGPQGTLAGRNSEGGAIKLYSKRPDANEGGYVEAGYGARNAINLRGSADFKITDTLFGRVAGVFKRQDGFVDLVDYGCARPGNPENIAATRAAGTCTVDKLGETDYKGLRGQLRWNPSDAVDITLSGDYTYQNQTNAPEVTTYSTNPNYLCGRYCTFADFSTKGYNFQHTNQFKGGGGSLNAVFKLADDLSLNSITAYRAYTATFGTDDDFSPGVESTPGDPNTRKEAGGFNRLRHHFFSQEVRLNGAFLDRAVEWTIGGYYSSQKTTYFTLQNIGYIVPGAYLTFMGNDPVNANSKAAFATAIVHPGIEGLTLTGGIRYTKEHKDYTFVRVNPDGSPLSGLAAAFGLGALNGLTAKFDGDRVDYRASVDYRFSPAVLLYGTISTGFKGGGTSARPFTAQQALQGTFKPETLTNYEIGIKTDLFDRRLRLNLSAYIDEYKDIQLPLRDCTAYGGGPCGVVANAGNARNKGVELEISATPTPGLSIDGSMSYIHSRLTTVSAALGSDYRIGDPATFSPAWQASAGIQYKAQLGGNAGSITPRVDYTYNDRQFTGRALGFAYYLPAYSLVNARLTWRNSKEDLELSASVTNLFDKYYYNSMFASVYSFSGTAYQQIGRPREWMLTVKKTF</sequence>
<reference evidence="16" key="1">
    <citation type="submission" date="2022-06" db="EMBL/GenBank/DDBJ databases">
        <title>Sphingomonas sp. nov. isolated from rhizosphere soil of tomato.</title>
        <authorList>
            <person name="Dong H."/>
            <person name="Gao R."/>
        </authorList>
    </citation>
    <scope>NUCLEOTIDE SEQUENCE</scope>
    <source>
        <strain evidence="16">MMSM24</strain>
    </source>
</reference>
<keyword evidence="10 11" id="KW-0998">Cell outer membrane</keyword>
<dbReference type="InterPro" id="IPR000531">
    <property type="entry name" value="Beta-barrel_TonB"/>
</dbReference>
<name>A0AA41ZD54_9SPHN</name>
<dbReference type="InterPro" id="IPR039426">
    <property type="entry name" value="TonB-dep_rcpt-like"/>
</dbReference>
<evidence type="ECO:0000256" key="3">
    <source>
        <dbReference type="ARBA" id="ARBA00022452"/>
    </source>
</evidence>
<gene>
    <name evidence="16" type="ORF">NEE01_01905</name>
</gene>
<evidence type="ECO:0000313" key="17">
    <source>
        <dbReference type="Proteomes" id="UP001165565"/>
    </source>
</evidence>
<evidence type="ECO:0000259" key="14">
    <source>
        <dbReference type="Pfam" id="PF00593"/>
    </source>
</evidence>
<evidence type="ECO:0000256" key="2">
    <source>
        <dbReference type="ARBA" id="ARBA00022448"/>
    </source>
</evidence>
<evidence type="ECO:0000256" key="13">
    <source>
        <dbReference type="SAM" id="SignalP"/>
    </source>
</evidence>
<comment type="similarity">
    <text evidence="11 12">Belongs to the TonB-dependent receptor family.</text>
</comment>
<dbReference type="Pfam" id="PF00593">
    <property type="entry name" value="TonB_dep_Rec_b-barrel"/>
    <property type="match status" value="1"/>
</dbReference>
<keyword evidence="2 11" id="KW-0813">Transport</keyword>
<dbReference type="RefSeq" id="WP_265267554.1">
    <property type="nucleotide sequence ID" value="NZ_JANFAV010000001.1"/>
</dbReference>
<keyword evidence="8 12" id="KW-0798">TonB box</keyword>
<keyword evidence="7" id="KW-0406">Ion transport</keyword>
<comment type="caution">
    <text evidence="16">The sequence shown here is derived from an EMBL/GenBank/DDBJ whole genome shotgun (WGS) entry which is preliminary data.</text>
</comment>
<feature type="chain" id="PRO_5041302694" evidence="13">
    <location>
        <begin position="35"/>
        <end position="791"/>
    </location>
</feature>
<organism evidence="16 17">
    <name type="scientific">Sphingomonas lycopersici</name>
    <dbReference type="NCBI Taxonomy" id="2951807"/>
    <lineage>
        <taxon>Bacteria</taxon>
        <taxon>Pseudomonadati</taxon>
        <taxon>Pseudomonadota</taxon>
        <taxon>Alphaproteobacteria</taxon>
        <taxon>Sphingomonadales</taxon>
        <taxon>Sphingomonadaceae</taxon>
        <taxon>Sphingomonas</taxon>
    </lineage>
</organism>
<dbReference type="Proteomes" id="UP001165565">
    <property type="component" value="Unassembled WGS sequence"/>
</dbReference>
<dbReference type="CDD" id="cd01347">
    <property type="entry name" value="ligand_gated_channel"/>
    <property type="match status" value="1"/>
</dbReference>
<evidence type="ECO:0000256" key="11">
    <source>
        <dbReference type="PROSITE-ProRule" id="PRU01360"/>
    </source>
</evidence>
<dbReference type="PROSITE" id="PS52016">
    <property type="entry name" value="TONB_DEPENDENT_REC_3"/>
    <property type="match status" value="1"/>
</dbReference>
<keyword evidence="13" id="KW-0732">Signal</keyword>
<dbReference type="AlphaFoldDB" id="A0AA41ZD54"/>
<evidence type="ECO:0000256" key="1">
    <source>
        <dbReference type="ARBA" id="ARBA00004571"/>
    </source>
</evidence>
<dbReference type="GO" id="GO:0009279">
    <property type="term" value="C:cell outer membrane"/>
    <property type="evidence" value="ECO:0007669"/>
    <property type="project" value="UniProtKB-SubCell"/>
</dbReference>
<protein>
    <submittedName>
        <fullName evidence="16">TonB-dependent receptor</fullName>
    </submittedName>
</protein>